<feature type="compositionally biased region" description="Polar residues" evidence="10">
    <location>
        <begin position="376"/>
        <end position="388"/>
    </location>
</feature>
<keyword evidence="4" id="KW-0732">Signal</keyword>
<dbReference type="NCBIfam" id="TIGR01840">
    <property type="entry name" value="esterase_phb"/>
    <property type="match status" value="1"/>
</dbReference>
<evidence type="ECO:0000256" key="4">
    <source>
        <dbReference type="ARBA" id="ARBA00022729"/>
    </source>
</evidence>
<feature type="region of interest" description="Disordered" evidence="10">
    <location>
        <begin position="59"/>
        <end position="119"/>
    </location>
</feature>
<feature type="region of interest" description="Disordered" evidence="10">
    <location>
        <begin position="957"/>
        <end position="1058"/>
    </location>
</feature>
<evidence type="ECO:0000313" key="11">
    <source>
        <dbReference type="EMBL" id="CAK7216656.1"/>
    </source>
</evidence>
<keyword evidence="12" id="KW-1185">Reference proteome</keyword>
<feature type="region of interest" description="Disordered" evidence="10">
    <location>
        <begin position="161"/>
        <end position="202"/>
    </location>
</feature>
<keyword evidence="9" id="KW-0175">Coiled coil</keyword>
<feature type="compositionally biased region" description="Basic and acidic residues" evidence="10">
    <location>
        <begin position="831"/>
        <end position="840"/>
    </location>
</feature>
<dbReference type="InterPro" id="IPR050955">
    <property type="entry name" value="Plant_Biomass_Hydrol_Est"/>
</dbReference>
<keyword evidence="5" id="KW-0378">Hydrolase</keyword>
<dbReference type="EMBL" id="CAWUHC010000018">
    <property type="protein sequence ID" value="CAK7216656.1"/>
    <property type="molecule type" value="Genomic_DNA"/>
</dbReference>
<feature type="compositionally biased region" description="Polar residues" evidence="10">
    <location>
        <begin position="271"/>
        <end position="281"/>
    </location>
</feature>
<keyword evidence="8" id="KW-0624">Polysaccharide degradation</keyword>
<dbReference type="PANTHER" id="PTHR43037:SF3">
    <property type="entry name" value="FERULOYL ESTERASE B"/>
    <property type="match status" value="1"/>
</dbReference>
<feature type="region of interest" description="Disordered" evidence="10">
    <location>
        <begin position="801"/>
        <end position="844"/>
    </location>
</feature>
<feature type="coiled-coil region" evidence="9">
    <location>
        <begin position="126"/>
        <end position="160"/>
    </location>
</feature>
<feature type="compositionally biased region" description="Low complexity" evidence="10">
    <location>
        <begin position="282"/>
        <end position="291"/>
    </location>
</feature>
<feature type="compositionally biased region" description="Basic and acidic residues" evidence="10">
    <location>
        <begin position="675"/>
        <end position="685"/>
    </location>
</feature>
<feature type="compositionally biased region" description="Polar residues" evidence="10">
    <location>
        <begin position="969"/>
        <end position="984"/>
    </location>
</feature>
<keyword evidence="7" id="KW-0119">Carbohydrate metabolism</keyword>
<keyword evidence="2" id="KW-0719">Serine esterase</keyword>
<evidence type="ECO:0000256" key="10">
    <source>
        <dbReference type="SAM" id="MobiDB-lite"/>
    </source>
</evidence>
<name>A0ABP0BAT1_9PEZI</name>
<evidence type="ECO:0000256" key="1">
    <source>
        <dbReference type="ARBA" id="ARBA00004613"/>
    </source>
</evidence>
<feature type="compositionally biased region" description="Basic and acidic residues" evidence="10">
    <location>
        <begin position="469"/>
        <end position="501"/>
    </location>
</feature>
<organism evidence="11 12">
    <name type="scientific">Sporothrix bragantina</name>
    <dbReference type="NCBI Taxonomy" id="671064"/>
    <lineage>
        <taxon>Eukaryota</taxon>
        <taxon>Fungi</taxon>
        <taxon>Dikarya</taxon>
        <taxon>Ascomycota</taxon>
        <taxon>Pezizomycotina</taxon>
        <taxon>Sordariomycetes</taxon>
        <taxon>Sordariomycetidae</taxon>
        <taxon>Ophiostomatales</taxon>
        <taxon>Ophiostomataceae</taxon>
        <taxon>Sporothrix</taxon>
    </lineage>
</organism>
<feature type="compositionally biased region" description="Basic and acidic residues" evidence="10">
    <location>
        <begin position="297"/>
        <end position="311"/>
    </location>
</feature>
<sequence>MVDVSQLVSQMHETLSNIHSTISSLSALDHEQQLDDLEQKRAAAVAALQSDFSLEAEDLARKRQAQKDALAEQRRREDEEREARRRKEDEDLQTQLADEDRQRHDKLDADTRDVEESTDSMMGNVEEEAKRMLEEGKVKLAALEERRRELNRLIDEQLQIPLPSAPSRRKPRDQALPEMATASNPVDIFEKRNDNGDGDRDAIPALKASATAATIVEQEPKTNVSSTVSAEPSLTSAVAIEADANNERDIPFHENQKYLQEDTLKVAPESLPTSEPQVSDKTTVVGTTEVTEPSHTGVDEKIGLSQPKEETQPCPDAPASHESPQESEPEHEEPQTEVLLREIDLSQHSGSPAPTNRDMVDEQETPAPVEVEISHESQVGELNNNEPIENSIHDLEEDHEDQDQDVPEEGFHEQDQEEVTFVSDASPAVSHQELPREEPLHDEPVQEQQVHEEPSREAMVHEASLPEGLLHDEFSHEKPVLEEPGHEESGHWDSAHEESAHEGPVLEEPIHEEPVHEQSLHEETVHETSLPEEPTHDNPTHDKPTHDEPAHDEPAHEEPIHEEPNHGESHHEETNHGEPMHEESLHKDLTQKEQFHDGPTHEEPEEKPIEQVKHDMHSEPDLPTTDTDIPSIAIHTTDMTEEEIKKAVSPELKASHENFSEEAAQEPNADDEGDHDGMHEIQKVDEVEETFTESVASEHRPPEESEEPYTDAFIDHSVAKAHEEPAQLTSGLADEALSHTTETVDYHKDVHENVPASDTAQVHETSPPDSNTNTPIILSEEPEIVQSPGEIIEIPAENHTHPKEEVSSDVTGHAQHAQDSPSHEFPVPEAISHDSDHPSDVDSTQEIYEAEETHENNVKGVQSELTEQVNATEWHYQEPYVAPETYAYPYAVTQEYVDYGSSYYASAQQSLDPSPVFHEAFGEPILDERMVFDDSHSAVGEQHVQSLDQELGELDADEGTDGEEEQTIHADTSQEVQQEPSTEAENAATMHGQDDLFDDDSEGSAGSLDSEGPTDHGHGHDEQEHDVELEHASETDHPPEISHKFLPHDADMPQTPTTIVDISHNTNEEAGASQEDDLDETIIVTDQRPVTPDASTPVASQFRGLANSRHAPQNEQHQHQQQEVPMTPPRQTASIYAVTDEDILGEAEFLPRDVTHVPWRERGSISSNSIDATPGSVRSQATLSTMSASSSFSSPSPWSAAVVAAAATHNMGSNASARAASHQDDPFIRSSWSGTPSGGHEDDDGLILGRGKSLGRQLNYNGPIHDAEQTALVLDTVQKPLPPSVTDGGRPKSIASSSPSSLFQRMRSIFEPPNGAAPGTNTGPLLQSVTAVSTPTTSLRDPYPATRSTSNRLVEEGFIRGVSGGETTDDHDDDEEDDQINEKSSLLQAAPATKIVRVVQQVTLDEAEFQTTTQDQKQKQRAASPFRLAWYRAEGWREQLRASGDIVESCRWTWRVDDQLMGRGGEAGGKSRGGRVNRIPQIVATVPSAMRRSPAPAITRKATTAVLAGAYTAQAGPPLGTTVYDDVMTPVAALEEEDSYDSYDSPAAVSVGTGGLVQVPDFGSNPSNTSMYIYVPEKLAAQPAIIVAIHYCTGTAQAYYANTPYAQLADQKGFIVIYPSSPYDGTCWDVSSPAALTHNGGGDSNSIANMVTYTLAKYKGDPSRVFVTGTSSGAMMTNVMAAAYPEMFAAGIVYSGVPAGCFYSQAGGVNAWNSSCADGQIDSTPAIWAGIVDAMDPAFSSNSSSTSSSDQKARPKMQIYHGSADAILYPPNYNETIKQWCGVFGFDPNAPDKTQADVPQTGYTTYTWGAGKLIGVYAEGVGHTVPVRGDDDMVFFGL</sequence>
<proteinExistence type="predicted"/>
<dbReference type="Proteomes" id="UP001642406">
    <property type="component" value="Unassembled WGS sequence"/>
</dbReference>
<protein>
    <recommendedName>
        <fullName evidence="13">Carboxylic ester hydrolase</fullName>
    </recommendedName>
</protein>
<feature type="compositionally biased region" description="Basic and acidic residues" evidence="10">
    <location>
        <begin position="98"/>
        <end position="115"/>
    </location>
</feature>
<feature type="region of interest" description="Disordered" evidence="10">
    <location>
        <begin position="753"/>
        <end position="775"/>
    </location>
</feature>
<feature type="compositionally biased region" description="Polar residues" evidence="10">
    <location>
        <begin position="756"/>
        <end position="775"/>
    </location>
</feature>
<accession>A0ABP0BAT1</accession>
<comment type="subcellular location">
    <subcellularLocation>
        <location evidence="1">Secreted</location>
    </subcellularLocation>
</comment>
<dbReference type="InterPro" id="IPR010126">
    <property type="entry name" value="Esterase_phb"/>
</dbReference>
<dbReference type="SUPFAM" id="SSF53474">
    <property type="entry name" value="alpha/beta-Hydrolases"/>
    <property type="match status" value="2"/>
</dbReference>
<keyword evidence="6" id="KW-0325">Glycoprotein</keyword>
<feature type="compositionally biased region" description="Basic and acidic residues" evidence="10">
    <location>
        <begin position="533"/>
        <end position="620"/>
    </location>
</feature>
<keyword evidence="3" id="KW-0964">Secreted</keyword>
<feature type="compositionally biased region" description="Basic and acidic residues" evidence="10">
    <location>
        <begin position="188"/>
        <end position="202"/>
    </location>
</feature>
<evidence type="ECO:0000256" key="2">
    <source>
        <dbReference type="ARBA" id="ARBA00022487"/>
    </source>
</evidence>
<gene>
    <name evidence="11" type="ORF">SBRCBS47491_002902</name>
</gene>
<evidence type="ECO:0000256" key="6">
    <source>
        <dbReference type="ARBA" id="ARBA00023180"/>
    </source>
</evidence>
<evidence type="ECO:0000256" key="3">
    <source>
        <dbReference type="ARBA" id="ARBA00022525"/>
    </source>
</evidence>
<dbReference type="PANTHER" id="PTHR43037">
    <property type="entry name" value="UNNAMED PRODUCT-RELATED"/>
    <property type="match status" value="1"/>
</dbReference>
<feature type="region of interest" description="Disordered" evidence="10">
    <location>
        <begin position="266"/>
        <end position="726"/>
    </location>
</feature>
<evidence type="ECO:0000256" key="9">
    <source>
        <dbReference type="SAM" id="Coils"/>
    </source>
</evidence>
<feature type="compositionally biased region" description="Acidic residues" evidence="10">
    <location>
        <begin position="1367"/>
        <end position="1379"/>
    </location>
</feature>
<evidence type="ECO:0008006" key="13">
    <source>
        <dbReference type="Google" id="ProtNLM"/>
    </source>
</evidence>
<dbReference type="Gene3D" id="3.40.50.1820">
    <property type="entry name" value="alpha/beta hydrolase"/>
    <property type="match status" value="1"/>
</dbReference>
<feature type="compositionally biased region" description="Polar residues" evidence="10">
    <location>
        <begin position="1319"/>
        <end position="1339"/>
    </location>
</feature>
<feature type="region of interest" description="Disordered" evidence="10">
    <location>
        <begin position="1279"/>
        <end position="1386"/>
    </location>
</feature>
<dbReference type="Pfam" id="PF10503">
    <property type="entry name" value="Esterase_PHB"/>
    <property type="match status" value="1"/>
</dbReference>
<evidence type="ECO:0000256" key="7">
    <source>
        <dbReference type="ARBA" id="ARBA00023277"/>
    </source>
</evidence>
<feature type="compositionally biased region" description="Basic and acidic residues" evidence="10">
    <location>
        <begin position="1013"/>
        <end position="1051"/>
    </location>
</feature>
<feature type="compositionally biased region" description="Basic and acidic residues" evidence="10">
    <location>
        <begin position="59"/>
        <end position="89"/>
    </location>
</feature>
<feature type="compositionally biased region" description="Basic and acidic residues" evidence="10">
    <location>
        <begin position="713"/>
        <end position="725"/>
    </location>
</feature>
<feature type="compositionally biased region" description="Basic and acidic residues" evidence="10">
    <location>
        <begin position="642"/>
        <end position="659"/>
    </location>
</feature>
<feature type="compositionally biased region" description="Basic and acidic residues" evidence="10">
    <location>
        <begin position="508"/>
        <end position="526"/>
    </location>
</feature>
<dbReference type="InterPro" id="IPR029058">
    <property type="entry name" value="AB_hydrolase_fold"/>
</dbReference>
<feature type="region of interest" description="Disordered" evidence="10">
    <location>
        <begin position="1106"/>
        <end position="1127"/>
    </location>
</feature>
<evidence type="ECO:0000256" key="8">
    <source>
        <dbReference type="ARBA" id="ARBA00023326"/>
    </source>
</evidence>
<comment type="caution">
    <text evidence="11">The sequence shown here is derived from an EMBL/GenBank/DDBJ whole genome shotgun (WGS) entry which is preliminary data.</text>
</comment>
<evidence type="ECO:0000313" key="12">
    <source>
        <dbReference type="Proteomes" id="UP001642406"/>
    </source>
</evidence>
<feature type="compositionally biased region" description="Acidic residues" evidence="10">
    <location>
        <begin position="397"/>
        <end position="408"/>
    </location>
</feature>
<feature type="compositionally biased region" description="Low complexity" evidence="10">
    <location>
        <begin position="1113"/>
        <end position="1123"/>
    </location>
</feature>
<evidence type="ECO:0000256" key="5">
    <source>
        <dbReference type="ARBA" id="ARBA00022801"/>
    </source>
</evidence>
<feature type="compositionally biased region" description="Basic and acidic residues" evidence="10">
    <location>
        <begin position="433"/>
        <end position="460"/>
    </location>
</feature>
<reference evidence="11 12" key="1">
    <citation type="submission" date="2024-01" db="EMBL/GenBank/DDBJ databases">
        <authorList>
            <person name="Allen C."/>
            <person name="Tagirdzhanova G."/>
        </authorList>
    </citation>
    <scope>NUCLEOTIDE SEQUENCE [LARGE SCALE GENOMIC DNA]</scope>
</reference>